<dbReference type="Pfam" id="PF03372">
    <property type="entry name" value="Exo_endo_phos"/>
    <property type="match status" value="1"/>
</dbReference>
<name>A0A0G4EZS9_VITBC</name>
<feature type="chain" id="PRO_5005188076" evidence="2">
    <location>
        <begin position="18"/>
        <end position="774"/>
    </location>
</feature>
<evidence type="ECO:0000256" key="2">
    <source>
        <dbReference type="SAM" id="SignalP"/>
    </source>
</evidence>
<evidence type="ECO:0000313" key="5">
    <source>
        <dbReference type="EMBL" id="CEM04528.1"/>
    </source>
</evidence>
<protein>
    <submittedName>
        <fullName evidence="5">Uncharacterized protein</fullName>
    </submittedName>
</protein>
<accession>A0A0G4EZS9</accession>
<dbReference type="Gene3D" id="3.60.10.10">
    <property type="entry name" value="Endonuclease/exonuclease/phosphatase"/>
    <property type="match status" value="1"/>
</dbReference>
<keyword evidence="6" id="KW-1185">Reference proteome</keyword>
<dbReference type="GO" id="GO:0000288">
    <property type="term" value="P:nuclear-transcribed mRNA catabolic process, deadenylation-dependent decay"/>
    <property type="evidence" value="ECO:0007669"/>
    <property type="project" value="TreeGrafter"/>
</dbReference>
<dbReference type="InterPro" id="IPR048821">
    <property type="entry name" value="PDE12-like_N"/>
</dbReference>
<dbReference type="Pfam" id="PF21171">
    <property type="entry name" value="PDE12-like_N"/>
    <property type="match status" value="1"/>
</dbReference>
<dbReference type="InterPro" id="IPR005135">
    <property type="entry name" value="Endo/exonuclease/phosphatase"/>
</dbReference>
<dbReference type="AlphaFoldDB" id="A0A0G4EZS9"/>
<dbReference type="STRING" id="1169540.A0A0G4EZS9"/>
<gene>
    <name evidence="5" type="ORF">Vbra_8640</name>
</gene>
<evidence type="ECO:0000259" key="4">
    <source>
        <dbReference type="Pfam" id="PF21171"/>
    </source>
</evidence>
<dbReference type="Proteomes" id="UP000041254">
    <property type="component" value="Unassembled WGS sequence"/>
</dbReference>
<evidence type="ECO:0000256" key="1">
    <source>
        <dbReference type="SAM" id="MobiDB-lite"/>
    </source>
</evidence>
<keyword evidence="2" id="KW-0732">Signal</keyword>
<feature type="signal peptide" evidence="2">
    <location>
        <begin position="1"/>
        <end position="17"/>
    </location>
</feature>
<feature type="domain" description="2',5'-phosphodiesterase 12-like N-terminal" evidence="4">
    <location>
        <begin position="195"/>
        <end position="282"/>
    </location>
</feature>
<reference evidence="5 6" key="1">
    <citation type="submission" date="2014-11" db="EMBL/GenBank/DDBJ databases">
        <authorList>
            <person name="Zhu J."/>
            <person name="Qi W."/>
            <person name="Song R."/>
        </authorList>
    </citation>
    <scope>NUCLEOTIDE SEQUENCE [LARGE SCALE GENOMIC DNA]</scope>
</reference>
<sequence>MRCRPLLALIGAPPALSLLIPARRLHRSAAAAAASTSLLCARGPLSEGEVGGVGCVMDSGGVGMGGGEVLPAVVRIVDEEPSLLFSYTWGGKMTNLNRPKDEPLERMLSRIKINCQKALKPKSKSKRKNNSKGNGGGGGGDEEGQPPNGDEMDVAVSLLREDRSAVAESTGCAQAFSEASVLTLNGQLYAIHVNPPAVKTLEVNQAVIVGCPVIPFVETEFEDPSTFVFEWYRKGHHHTSPPHWLAYGPMYVPTPEDIGSRLELRAYHPSLPAFGSSTVVEAIQQPPPAGWRERRIATFARQQPKDTSATQDSLWGGWGAWFGYQHHQQQEQERASPPLRVCSFNVLAPILARTPVAQFQMFPYCLQEHLDIGYRRPMIARELLELDCDLMCLQETQLSFYQNTLVPLFGDIYHPTITLKAGKLQEGSACLLRRDRFDLLEKHDITFRDSLLSEPALQDAVNVLRQKWPHFFDEVLPHLTTIFQLLLLQDKVTHRLLIVANTHLFFHPQAKHIRLLQTALLLHRIHQLKARCEEAAQQQQQCDGSPAGQRVGVVLCGDLNSVPWTAAIQLLKTGYVESDHRDWKTGPEFHWSRDVDEEEQVEEAQKIEKENAEGHPSEPSAAPAPAPAPPTGADSLPPAPSSDDAPPPSPAPPPSSAVSSSIPPLPHWVKNSGAGGSDGRDGRGCVPPDGWGVELSADVRLVDAYEASGCAPKFTNWVNNFRATLDYVMVDECFQVCRVLPPISEDDIRPHHGLPSVMYPSDHLAIAAEIRWRR</sequence>
<evidence type="ECO:0000259" key="3">
    <source>
        <dbReference type="Pfam" id="PF03372"/>
    </source>
</evidence>
<dbReference type="InterPro" id="IPR050410">
    <property type="entry name" value="CCR4/nocturin_mRNA_transcr"/>
</dbReference>
<dbReference type="PANTHER" id="PTHR12121">
    <property type="entry name" value="CARBON CATABOLITE REPRESSOR PROTEIN 4"/>
    <property type="match status" value="1"/>
</dbReference>
<dbReference type="OrthoDB" id="412787at2759"/>
<dbReference type="GO" id="GO:0000175">
    <property type="term" value="F:3'-5'-RNA exonuclease activity"/>
    <property type="evidence" value="ECO:0007669"/>
    <property type="project" value="TreeGrafter"/>
</dbReference>
<feature type="compositionally biased region" description="Pro residues" evidence="1">
    <location>
        <begin position="637"/>
        <end position="655"/>
    </location>
</feature>
<organism evidence="5 6">
    <name type="scientific">Vitrella brassicaformis (strain CCMP3155)</name>
    <dbReference type="NCBI Taxonomy" id="1169540"/>
    <lineage>
        <taxon>Eukaryota</taxon>
        <taxon>Sar</taxon>
        <taxon>Alveolata</taxon>
        <taxon>Colpodellida</taxon>
        <taxon>Vitrellaceae</taxon>
        <taxon>Vitrella</taxon>
    </lineage>
</organism>
<dbReference type="GO" id="GO:0005739">
    <property type="term" value="C:mitochondrion"/>
    <property type="evidence" value="ECO:0007669"/>
    <property type="project" value="TreeGrafter"/>
</dbReference>
<feature type="region of interest" description="Disordered" evidence="1">
    <location>
        <begin position="586"/>
        <end position="687"/>
    </location>
</feature>
<dbReference type="InParanoid" id="A0A0G4EZS9"/>
<dbReference type="PANTHER" id="PTHR12121:SF37">
    <property type="entry name" value="2',5'-PHOSPHODIESTERASE 12"/>
    <property type="match status" value="1"/>
</dbReference>
<proteinExistence type="predicted"/>
<feature type="compositionally biased region" description="Basic and acidic residues" evidence="1">
    <location>
        <begin position="603"/>
        <end position="616"/>
    </location>
</feature>
<dbReference type="FunCoup" id="A0A0G4EZS9">
    <property type="interactions" value="3"/>
</dbReference>
<dbReference type="VEuPathDB" id="CryptoDB:Vbra_8640"/>
<feature type="domain" description="Endonuclease/exonuclease/phosphatase" evidence="3">
    <location>
        <begin position="379"/>
        <end position="582"/>
    </location>
</feature>
<dbReference type="EMBL" id="CDMY01000353">
    <property type="protein sequence ID" value="CEM04528.1"/>
    <property type="molecule type" value="Genomic_DNA"/>
</dbReference>
<dbReference type="InterPro" id="IPR036691">
    <property type="entry name" value="Endo/exonu/phosph_ase_sf"/>
</dbReference>
<feature type="compositionally biased region" description="Basic residues" evidence="1">
    <location>
        <begin position="119"/>
        <end position="130"/>
    </location>
</feature>
<evidence type="ECO:0000313" key="6">
    <source>
        <dbReference type="Proteomes" id="UP000041254"/>
    </source>
</evidence>
<dbReference type="OMA" id="YTNWNNN"/>
<dbReference type="SUPFAM" id="SSF56219">
    <property type="entry name" value="DNase I-like"/>
    <property type="match status" value="1"/>
</dbReference>
<feature type="region of interest" description="Disordered" evidence="1">
    <location>
        <begin position="118"/>
        <end position="151"/>
    </location>
</feature>
<dbReference type="PhylomeDB" id="A0A0G4EZS9"/>